<comment type="caution">
    <text evidence="2">The sequence shown here is derived from an EMBL/GenBank/DDBJ whole genome shotgun (WGS) entry which is preliminary data.</text>
</comment>
<dbReference type="AlphaFoldDB" id="A0A1X2HZT4"/>
<sequence length="98" mass="11413">MVLIGSQEEPWQCWATPFPLFVESFEAIRKQLMDSMISICDKNNHCKLLAVGILILCYKLIIIVSEKKRHWRLFTLGLCLATYLFSEVHQETNWPLNG</sequence>
<dbReference type="Proteomes" id="UP000193560">
    <property type="component" value="Unassembled WGS sequence"/>
</dbReference>
<keyword evidence="1" id="KW-1133">Transmembrane helix</keyword>
<gene>
    <name evidence="2" type="ORF">BCR42DRAFT_173751</name>
</gene>
<organism evidence="2 3">
    <name type="scientific">Absidia repens</name>
    <dbReference type="NCBI Taxonomy" id="90262"/>
    <lineage>
        <taxon>Eukaryota</taxon>
        <taxon>Fungi</taxon>
        <taxon>Fungi incertae sedis</taxon>
        <taxon>Mucoromycota</taxon>
        <taxon>Mucoromycotina</taxon>
        <taxon>Mucoromycetes</taxon>
        <taxon>Mucorales</taxon>
        <taxon>Cunninghamellaceae</taxon>
        <taxon>Absidia</taxon>
    </lineage>
</organism>
<evidence type="ECO:0000256" key="1">
    <source>
        <dbReference type="SAM" id="Phobius"/>
    </source>
</evidence>
<name>A0A1X2HZT4_9FUNG</name>
<keyword evidence="1" id="KW-0472">Membrane</keyword>
<keyword evidence="1" id="KW-0812">Transmembrane</keyword>
<dbReference type="EMBL" id="MCGE01000040">
    <property type="protein sequence ID" value="ORZ06264.1"/>
    <property type="molecule type" value="Genomic_DNA"/>
</dbReference>
<evidence type="ECO:0000313" key="3">
    <source>
        <dbReference type="Proteomes" id="UP000193560"/>
    </source>
</evidence>
<protein>
    <submittedName>
        <fullName evidence="2">Uncharacterized protein</fullName>
    </submittedName>
</protein>
<feature type="transmembrane region" description="Helical" evidence="1">
    <location>
        <begin position="48"/>
        <end position="65"/>
    </location>
</feature>
<keyword evidence="3" id="KW-1185">Reference proteome</keyword>
<accession>A0A1X2HZT4</accession>
<evidence type="ECO:0000313" key="2">
    <source>
        <dbReference type="EMBL" id="ORZ06264.1"/>
    </source>
</evidence>
<proteinExistence type="predicted"/>
<reference evidence="2 3" key="1">
    <citation type="submission" date="2016-07" db="EMBL/GenBank/DDBJ databases">
        <title>Pervasive Adenine N6-methylation of Active Genes in Fungi.</title>
        <authorList>
            <consortium name="DOE Joint Genome Institute"/>
            <person name="Mondo S.J."/>
            <person name="Dannebaum R.O."/>
            <person name="Kuo R.C."/>
            <person name="Labutti K."/>
            <person name="Haridas S."/>
            <person name="Kuo A."/>
            <person name="Salamov A."/>
            <person name="Ahrendt S.R."/>
            <person name="Lipzen A."/>
            <person name="Sullivan W."/>
            <person name="Andreopoulos W.B."/>
            <person name="Clum A."/>
            <person name="Lindquist E."/>
            <person name="Daum C."/>
            <person name="Ramamoorthy G.K."/>
            <person name="Gryganskyi A."/>
            <person name="Culley D."/>
            <person name="Magnuson J.K."/>
            <person name="James T.Y."/>
            <person name="O'Malley M.A."/>
            <person name="Stajich J.E."/>
            <person name="Spatafora J.W."/>
            <person name="Visel A."/>
            <person name="Grigoriev I.V."/>
        </authorList>
    </citation>
    <scope>NUCLEOTIDE SEQUENCE [LARGE SCALE GENOMIC DNA]</scope>
    <source>
        <strain evidence="2 3">NRRL 1336</strain>
    </source>
</reference>